<keyword evidence="4" id="KW-0479">Metal-binding</keyword>
<feature type="domain" description="Reverse transcriptase" evidence="10">
    <location>
        <begin position="25"/>
        <end position="236"/>
    </location>
</feature>
<dbReference type="GO" id="GO:0003964">
    <property type="term" value="F:RNA-directed DNA polymerase activity"/>
    <property type="evidence" value="ECO:0007669"/>
    <property type="project" value="UniProtKB-KW"/>
</dbReference>
<evidence type="ECO:0000256" key="7">
    <source>
        <dbReference type="ARBA" id="ARBA00023118"/>
    </source>
</evidence>
<dbReference type="PANTHER" id="PTHR34047:SF7">
    <property type="entry name" value="RNA-DIRECTED DNA POLYMERASE"/>
    <property type="match status" value="1"/>
</dbReference>
<dbReference type="GO" id="GO:0046872">
    <property type="term" value="F:metal ion binding"/>
    <property type="evidence" value="ECO:0007669"/>
    <property type="project" value="UniProtKB-KW"/>
</dbReference>
<dbReference type="GO" id="GO:0003723">
    <property type="term" value="F:RNA binding"/>
    <property type="evidence" value="ECO:0007669"/>
    <property type="project" value="InterPro"/>
</dbReference>
<protein>
    <recommendedName>
        <fullName evidence="1">RNA-directed DNA polymerase</fullName>
        <ecNumber evidence="1">2.7.7.49</ecNumber>
    </recommendedName>
</protein>
<dbReference type="InterPro" id="IPR051083">
    <property type="entry name" value="GrpII_Intron_Splice-Mob/Def"/>
</dbReference>
<dbReference type="PANTHER" id="PTHR34047">
    <property type="entry name" value="NUCLEAR INTRON MATURASE 1, MITOCHONDRIAL-RELATED"/>
    <property type="match status" value="1"/>
</dbReference>
<gene>
    <name evidence="11" type="ORF">NCTC11967_02157</name>
</gene>
<dbReference type="PROSITE" id="PS50878">
    <property type="entry name" value="RT_POL"/>
    <property type="match status" value="1"/>
</dbReference>
<evidence type="ECO:0000313" key="11">
    <source>
        <dbReference type="EMBL" id="SQA63127.1"/>
    </source>
</evidence>
<dbReference type="PRINTS" id="PR00866">
    <property type="entry name" value="RNADNAPOLMS"/>
</dbReference>
<dbReference type="InterPro" id="IPR000477">
    <property type="entry name" value="RT_dom"/>
</dbReference>
<sequence length="314" mass="35969">MNAAQLSLVSLELTGHPYWSPHKQLRCLYALSNHSERHYRTLSLPKRSGGMRNIQVPDPLLRQVQRHILRHVLSLLPLSPFATAWRPEYSLRHNVLPHLGKKQVLKLDIENFFPGIIFPQVQQLAFAKTCLPYAATTLLSHLCCYRDRLPQGAPTSPMLANLVMRPFDDYIGDWCQQQEIAYTRYGDDMTFSGDFDARRVQNKVAGFLGEMGMVLNEGKTRVMRRGQQQIVTGIIVNESTPRAPREMRRALRQALYYYGKYGASAVPEGFDEQQWLQSLHGKITFILQIHPEDAALQHARGILQRQLKAIRSQP</sequence>
<accession>A0AB38FUZ3</accession>
<dbReference type="AlphaFoldDB" id="A0AB38FUZ3"/>
<evidence type="ECO:0000256" key="1">
    <source>
        <dbReference type="ARBA" id="ARBA00012493"/>
    </source>
</evidence>
<keyword evidence="5" id="KW-0460">Magnesium</keyword>
<dbReference type="InterPro" id="IPR000123">
    <property type="entry name" value="Reverse_transcriptase_msDNA"/>
</dbReference>
<reference evidence="11 12" key="1">
    <citation type="submission" date="2018-06" db="EMBL/GenBank/DDBJ databases">
        <authorList>
            <consortium name="Pathogen Informatics"/>
            <person name="Doyle S."/>
        </authorList>
    </citation>
    <scope>NUCLEOTIDE SEQUENCE [LARGE SCALE GENOMIC DNA]</scope>
    <source>
        <strain evidence="11 12">NCTC11967</strain>
    </source>
</reference>
<keyword evidence="7" id="KW-0051">Antiviral defense</keyword>
<comment type="caution">
    <text evidence="11">The sequence shown here is derived from an EMBL/GenBank/DDBJ whole genome shotgun (WGS) entry which is preliminary data.</text>
</comment>
<dbReference type="EMBL" id="UAVL01000011">
    <property type="protein sequence ID" value="SQA63127.1"/>
    <property type="molecule type" value="Genomic_DNA"/>
</dbReference>
<evidence type="ECO:0000256" key="2">
    <source>
        <dbReference type="ARBA" id="ARBA00022679"/>
    </source>
</evidence>
<dbReference type="CDD" id="cd03487">
    <property type="entry name" value="RT_Bac_retron_II"/>
    <property type="match status" value="1"/>
</dbReference>
<comment type="similarity">
    <text evidence="8">Belongs to the bacterial reverse transcriptase family.</text>
</comment>
<organism evidence="11 12">
    <name type="scientific">Yokenella regensburgei</name>
    <dbReference type="NCBI Taxonomy" id="158877"/>
    <lineage>
        <taxon>Bacteria</taxon>
        <taxon>Pseudomonadati</taxon>
        <taxon>Pseudomonadota</taxon>
        <taxon>Gammaproteobacteria</taxon>
        <taxon>Enterobacterales</taxon>
        <taxon>Enterobacteriaceae</taxon>
        <taxon>Yokenella</taxon>
    </lineage>
</organism>
<name>A0AB38FUZ3_9ENTR</name>
<evidence type="ECO:0000256" key="9">
    <source>
        <dbReference type="ARBA" id="ARBA00048173"/>
    </source>
</evidence>
<evidence type="ECO:0000256" key="3">
    <source>
        <dbReference type="ARBA" id="ARBA00022695"/>
    </source>
</evidence>
<keyword evidence="6 11" id="KW-0695">RNA-directed DNA polymerase</keyword>
<dbReference type="Proteomes" id="UP000251313">
    <property type="component" value="Unassembled WGS sequence"/>
</dbReference>
<evidence type="ECO:0000313" key="12">
    <source>
        <dbReference type="Proteomes" id="UP000251313"/>
    </source>
</evidence>
<dbReference type="EC" id="2.7.7.49" evidence="1"/>
<evidence type="ECO:0000256" key="4">
    <source>
        <dbReference type="ARBA" id="ARBA00022723"/>
    </source>
</evidence>
<dbReference type="SUPFAM" id="SSF56672">
    <property type="entry name" value="DNA/RNA polymerases"/>
    <property type="match status" value="1"/>
</dbReference>
<dbReference type="InterPro" id="IPR043502">
    <property type="entry name" value="DNA/RNA_pol_sf"/>
</dbReference>
<evidence type="ECO:0000256" key="5">
    <source>
        <dbReference type="ARBA" id="ARBA00022842"/>
    </source>
</evidence>
<evidence type="ECO:0000259" key="10">
    <source>
        <dbReference type="PROSITE" id="PS50878"/>
    </source>
</evidence>
<keyword evidence="2" id="KW-0808">Transferase</keyword>
<comment type="catalytic activity">
    <reaction evidence="9">
        <text>DNA(n) + a 2'-deoxyribonucleoside 5'-triphosphate = DNA(n+1) + diphosphate</text>
        <dbReference type="Rhea" id="RHEA:22508"/>
        <dbReference type="Rhea" id="RHEA-COMP:17339"/>
        <dbReference type="Rhea" id="RHEA-COMP:17340"/>
        <dbReference type="ChEBI" id="CHEBI:33019"/>
        <dbReference type="ChEBI" id="CHEBI:61560"/>
        <dbReference type="ChEBI" id="CHEBI:173112"/>
        <dbReference type="EC" id="2.7.7.49"/>
    </reaction>
</comment>
<dbReference type="Pfam" id="PF00078">
    <property type="entry name" value="RVT_1"/>
    <property type="match status" value="1"/>
</dbReference>
<proteinExistence type="inferred from homology"/>
<keyword evidence="3" id="KW-0548">Nucleotidyltransferase</keyword>
<evidence type="ECO:0000256" key="6">
    <source>
        <dbReference type="ARBA" id="ARBA00022918"/>
    </source>
</evidence>
<dbReference type="RefSeq" id="WP_038252162.1">
    <property type="nucleotide sequence ID" value="NZ_JAYRPF010000090.1"/>
</dbReference>
<evidence type="ECO:0000256" key="8">
    <source>
        <dbReference type="ARBA" id="ARBA00034120"/>
    </source>
</evidence>
<dbReference type="GO" id="GO:0051607">
    <property type="term" value="P:defense response to virus"/>
    <property type="evidence" value="ECO:0007669"/>
    <property type="project" value="UniProtKB-KW"/>
</dbReference>